<reference evidence="3" key="1">
    <citation type="submission" date="2025-08" db="UniProtKB">
        <authorList>
            <consortium name="RefSeq"/>
        </authorList>
    </citation>
    <scope>IDENTIFICATION</scope>
    <source>
        <tissue evidence="3">Spleen</tissue>
    </source>
</reference>
<keyword evidence="2" id="KW-1185">Reference proteome</keyword>
<feature type="region of interest" description="Disordered" evidence="1">
    <location>
        <begin position="1"/>
        <end position="149"/>
    </location>
</feature>
<dbReference type="OrthoDB" id="6359887at2759"/>
<name>A0A9B0WTP5_CHRAS</name>
<evidence type="ECO:0000256" key="1">
    <source>
        <dbReference type="SAM" id="MobiDB-lite"/>
    </source>
</evidence>
<organism evidence="2 3">
    <name type="scientific">Chrysochloris asiatica</name>
    <name type="common">Cape golden mole</name>
    <dbReference type="NCBI Taxonomy" id="185453"/>
    <lineage>
        <taxon>Eukaryota</taxon>
        <taxon>Metazoa</taxon>
        <taxon>Chordata</taxon>
        <taxon>Craniata</taxon>
        <taxon>Vertebrata</taxon>
        <taxon>Euteleostomi</taxon>
        <taxon>Mammalia</taxon>
        <taxon>Eutheria</taxon>
        <taxon>Afrotheria</taxon>
        <taxon>Chrysochloridae</taxon>
        <taxon>Chrysochlorinae</taxon>
        <taxon>Chrysochloris</taxon>
    </lineage>
</organism>
<protein>
    <submittedName>
        <fullName evidence="3">Protein DDC8 homolog</fullName>
    </submittedName>
</protein>
<evidence type="ECO:0000313" key="3">
    <source>
        <dbReference type="RefSeq" id="XP_006869714.1"/>
    </source>
</evidence>
<dbReference type="Proteomes" id="UP000504623">
    <property type="component" value="Unplaced"/>
</dbReference>
<dbReference type="GeneID" id="102837999"/>
<feature type="compositionally biased region" description="Basic and acidic residues" evidence="1">
    <location>
        <begin position="306"/>
        <end position="317"/>
    </location>
</feature>
<feature type="region of interest" description="Disordered" evidence="1">
    <location>
        <begin position="283"/>
        <end position="326"/>
    </location>
</feature>
<feature type="region of interest" description="Disordered" evidence="1">
    <location>
        <begin position="350"/>
        <end position="384"/>
    </location>
</feature>
<accession>A0A9B0WTP5</accession>
<gene>
    <name evidence="3" type="primary">LOC102837999</name>
</gene>
<sequence length="427" mass="48003">MSSRQRPDRQSVWYTNSRKKTSGTEKPGASNVTGVTQPPSSPTEKRRGKQRPSVKTSGEHRHLDIQGSRGSDADKLCPCPNETKHLEERGKDVAGDKTRQQDKEAFPQDGKHTCLDSNPDGRQKEQKQLWAAGSTSRKGVMLMSPPGKCGDVKKCHRELAFAFEELFERNQKLRNQQSLHFELRPRKGQSSTETSETQREKTRQAETTSYRTPRDPVDGHQTPSKVNLKKLLDKIETQKYRLAKCTFDKKDKMSKVIVKHKGQALSPEAEISVNGENLILCSPESEKEPSETSSLAKGSGQLNPREQADGVGRREAKQMSTLEMAPMRRKQLGLLEYKKHPKVKEILHGTQAEGKKAHSKPSTALVQGQEGGQESSTTSVSGVSNVLDGRHSQMILDLHQQILEQNKIHKQFLEEVRKRSQEFQKIC</sequence>
<evidence type="ECO:0000313" key="2">
    <source>
        <dbReference type="Proteomes" id="UP000504623"/>
    </source>
</evidence>
<dbReference type="RefSeq" id="XP_006869714.1">
    <property type="nucleotide sequence ID" value="XM_006869652.1"/>
</dbReference>
<proteinExistence type="predicted"/>
<dbReference type="AlphaFoldDB" id="A0A9B0WTP5"/>
<feature type="region of interest" description="Disordered" evidence="1">
    <location>
        <begin position="174"/>
        <end position="226"/>
    </location>
</feature>
<feature type="compositionally biased region" description="Low complexity" evidence="1">
    <location>
        <begin position="372"/>
        <end position="384"/>
    </location>
</feature>
<feature type="compositionally biased region" description="Basic and acidic residues" evidence="1">
    <location>
        <begin position="82"/>
        <end position="127"/>
    </location>
</feature>